<dbReference type="STRING" id="471704.A0A151IY41"/>
<feature type="region of interest" description="Disordered" evidence="2">
    <location>
        <begin position="720"/>
        <end position="748"/>
    </location>
</feature>
<keyword evidence="5" id="KW-1185">Reference proteome</keyword>
<dbReference type="GO" id="GO:0005634">
    <property type="term" value="C:nucleus"/>
    <property type="evidence" value="ECO:0007669"/>
    <property type="project" value="TreeGrafter"/>
</dbReference>
<dbReference type="GO" id="GO:0003712">
    <property type="term" value="F:transcription coregulator activity"/>
    <property type="evidence" value="ECO:0007669"/>
    <property type="project" value="TreeGrafter"/>
</dbReference>
<dbReference type="AlphaFoldDB" id="A0A151IY41"/>
<accession>A0A151IY41</accession>
<feature type="compositionally biased region" description="Low complexity" evidence="2">
    <location>
        <begin position="720"/>
        <end position="737"/>
    </location>
</feature>
<evidence type="ECO:0000313" key="4">
    <source>
        <dbReference type="EMBL" id="KYN13216.1"/>
    </source>
</evidence>
<dbReference type="GO" id="GO:0005667">
    <property type="term" value="C:transcription regulator complex"/>
    <property type="evidence" value="ECO:0007669"/>
    <property type="project" value="TreeGrafter"/>
</dbReference>
<evidence type="ECO:0000256" key="1">
    <source>
        <dbReference type="SAM" id="Coils"/>
    </source>
</evidence>
<dbReference type="InterPro" id="IPR003961">
    <property type="entry name" value="FN3_dom"/>
</dbReference>
<dbReference type="PROSITE" id="PS50853">
    <property type="entry name" value="FN3"/>
    <property type="match status" value="1"/>
</dbReference>
<keyword evidence="1" id="KW-0175">Coiled coil</keyword>
<dbReference type="Proteomes" id="UP000078492">
    <property type="component" value="Unassembled WGS sequence"/>
</dbReference>
<evidence type="ECO:0000259" key="3">
    <source>
        <dbReference type="PROSITE" id="PS50853"/>
    </source>
</evidence>
<reference evidence="4 5" key="1">
    <citation type="submission" date="2015-09" db="EMBL/GenBank/DDBJ databases">
        <title>Trachymyrmex cornetzi WGS genome.</title>
        <authorList>
            <person name="Nygaard S."/>
            <person name="Hu H."/>
            <person name="Boomsma J."/>
            <person name="Zhang G."/>
        </authorList>
    </citation>
    <scope>NUCLEOTIDE SEQUENCE [LARGE SCALE GENOMIC DNA]</scope>
    <source>
        <strain evidence="4">Tcor2-1</strain>
        <tissue evidence="4">Whole body</tissue>
    </source>
</reference>
<dbReference type="GO" id="GO:0006355">
    <property type="term" value="P:regulation of DNA-templated transcription"/>
    <property type="evidence" value="ECO:0007669"/>
    <property type="project" value="TreeGrafter"/>
</dbReference>
<evidence type="ECO:0000313" key="5">
    <source>
        <dbReference type="Proteomes" id="UP000078492"/>
    </source>
</evidence>
<dbReference type="InterPro" id="IPR036116">
    <property type="entry name" value="FN3_sf"/>
</dbReference>
<dbReference type="Gene3D" id="2.60.40.10">
    <property type="entry name" value="Immunoglobulins"/>
    <property type="match status" value="1"/>
</dbReference>
<dbReference type="SUPFAM" id="SSF49265">
    <property type="entry name" value="Fibronectin type III"/>
    <property type="match status" value="1"/>
</dbReference>
<dbReference type="InterPro" id="IPR056565">
    <property type="entry name" value="Fn3_ATF7IP"/>
</dbReference>
<feature type="domain" description="Fibronectin type-III" evidence="3">
    <location>
        <begin position="1010"/>
        <end position="1111"/>
    </location>
</feature>
<dbReference type="InterPro" id="IPR013783">
    <property type="entry name" value="Ig-like_fold"/>
</dbReference>
<organism evidence="4 5">
    <name type="scientific">Trachymyrmex cornetzi</name>
    <dbReference type="NCBI Taxonomy" id="471704"/>
    <lineage>
        <taxon>Eukaryota</taxon>
        <taxon>Metazoa</taxon>
        <taxon>Ecdysozoa</taxon>
        <taxon>Arthropoda</taxon>
        <taxon>Hexapoda</taxon>
        <taxon>Insecta</taxon>
        <taxon>Pterygota</taxon>
        <taxon>Neoptera</taxon>
        <taxon>Endopterygota</taxon>
        <taxon>Hymenoptera</taxon>
        <taxon>Apocrita</taxon>
        <taxon>Aculeata</taxon>
        <taxon>Formicoidea</taxon>
        <taxon>Formicidae</taxon>
        <taxon>Myrmicinae</taxon>
        <taxon>Trachymyrmex</taxon>
    </lineage>
</organism>
<proteinExistence type="predicted"/>
<name>A0A151IY41_9HYME</name>
<dbReference type="EMBL" id="KQ980778">
    <property type="protein sequence ID" value="KYN13216.1"/>
    <property type="molecule type" value="Genomic_DNA"/>
</dbReference>
<gene>
    <name evidence="4" type="ORF">ALC57_14602</name>
</gene>
<dbReference type="Pfam" id="PF16794">
    <property type="entry name" value="fn3_4"/>
    <property type="match status" value="1"/>
</dbReference>
<feature type="non-terminal residue" evidence="4">
    <location>
        <position position="1"/>
    </location>
</feature>
<dbReference type="InterPro" id="IPR026085">
    <property type="entry name" value="ATF7-int"/>
</dbReference>
<dbReference type="PANTHER" id="PTHR23210:SF26">
    <property type="entry name" value="ACTIVATING TRANSCRIPTION FACTOR 7-INTERACTING PROTEIN 1"/>
    <property type="match status" value="1"/>
</dbReference>
<dbReference type="CDD" id="cd00063">
    <property type="entry name" value="FN3"/>
    <property type="match status" value="1"/>
</dbReference>
<feature type="coiled-coil region" evidence="1">
    <location>
        <begin position="485"/>
        <end position="525"/>
    </location>
</feature>
<evidence type="ECO:0000256" key="2">
    <source>
        <dbReference type="SAM" id="MobiDB-lite"/>
    </source>
</evidence>
<sequence length="1111" mass="124272">FNYSRMNMEMYKELLNLVEPFIAKQECIRMPIPANTRLEICLRYLASGDSMKMSMKARTEIVGNSESSSTVLNVNRIDIDELSKEKEEELLFCEEEGDDEDTLSDDSLRLRLSDEEDAEQDTTVNDTNITKLKSQSRTIEQPILDTIVEETLSSDLQQTVEKVSKPDIEKSTQEIYNTAVKFPEKSALGEYTPENKQIQDSIRNLENTRATVNESSEKCTFTPSKDLKITDIKNECSSTVFEQHITSKNDNLSIINNCTQTGNLRNAGLTIHNEENLKETASDSKETITTNTCELNKLDNVDSNKSSVDSTNIKIYNDEKSSTTVSNSNDDNLKDKIIEKHIKNDHQFSKCSYPKSNVTSDYVDLVKSGNSNDNNNSSSYKDIIAHESKNNNLESVDITESKNTSNVSKIIEKVTNISLIRNQNNLSNIKDNTEVRNKDSDINDKSVIETVNSPLGQTLLLTLNDVNDSDNDNGTKNVDTVIPRRKRIKKTVDTIQDHAEEIQEKKESRREKRKTARNAEEIIRKKYLNSDSDSNDNTEQLVIINNKLNQDIIPVPPLVAIKRNCPESEVFNGIKKAKMNINSEEKKDVTQLSFIEKFFRRDIKEKLPKLTQEELEELLIQKIVETIAMRSEIGQLREQARISEKYQEITRTRMEQLMKQVKDFETVLHRNESDRRANPNKSIAPIKINRSVGLQVNFITEHGIQNLRQTANLKSAVNVVNNSSSPSSAETNNNSSSPRRGGIKVRSPRPVVTMPTSVMTQSSAQTAPLISTVTPAALVVAKPLESQHTLTLSNQPTNMKPILTTSQQQIQSQSQTIVLNGKISQVNRPIAPKPRNNDLIDLTDEEEKNKSNAKVTTVTTTPIIEQPLNITPKSAQSFPRVLQTIPANVAITTQPTSIKVITTSQQPAPTALVNNVNPPRLAYVMQSSTGSPRQVLIASNPNQQVQIRPVMNTPNRPPFSTVTYKGISTITNGTVRVLTTPVLSNVQISKHPAPLPDIPNYAPTPGWKLPPPAPSLKISKVSNGIVLSWNMSLSDKYADIASYQLYAYQEVAGVNPNTSLWKKVGDVRALPLPMACTLTQFSEGNNYYFAVRAVDTHSRKGQYSMPGNISL</sequence>
<dbReference type="SMART" id="SM00060">
    <property type="entry name" value="FN3"/>
    <property type="match status" value="1"/>
</dbReference>
<protein>
    <submittedName>
        <fullName evidence="4">Activating transcription factor 7-interacting protein 1</fullName>
    </submittedName>
</protein>
<dbReference type="PANTHER" id="PTHR23210">
    <property type="entry name" value="ACTIVATING TRANSCRIPTION FACTOR 7 INTERACTING PROTEIN"/>
    <property type="match status" value="1"/>
</dbReference>